<dbReference type="AlphaFoldDB" id="A0A8J5WH89"/>
<keyword evidence="3" id="KW-1185">Reference proteome</keyword>
<reference evidence="2" key="2">
    <citation type="submission" date="2021-02" db="EMBL/GenBank/DDBJ databases">
        <authorList>
            <person name="Kimball J.A."/>
            <person name="Haas M.W."/>
            <person name="Macchietto M."/>
            <person name="Kono T."/>
            <person name="Duquette J."/>
            <person name="Shao M."/>
        </authorList>
    </citation>
    <scope>NUCLEOTIDE SEQUENCE</scope>
    <source>
        <tissue evidence="2">Fresh leaf tissue</tissue>
    </source>
</reference>
<evidence type="ECO:0000313" key="3">
    <source>
        <dbReference type="Proteomes" id="UP000729402"/>
    </source>
</evidence>
<comment type="caution">
    <text evidence="2">The sequence shown here is derived from an EMBL/GenBank/DDBJ whole genome shotgun (WGS) entry which is preliminary data.</text>
</comment>
<dbReference type="OrthoDB" id="2018023at2759"/>
<sequence>MNGRLSPEERRPGASSPRVHQSGGCLSTTNILKVFPHPPSPLLLFPATTSALPGRRHLHAFPPPLRASSASRHLRAPWSPTRQVEEKEERAVIASACLPGFLPPPRLPAASVRLPSFTPPTPPPRLPATSVPSRHLRAPWTGREDPRDDDDSVEVADVAGHGDMGKQDATSGDPIVDKYVAIGLGREAVSFAVLNYGDNPVKVKEFVKSYIALHEMGFTTSNVPELLAIHDNDPDKVIRHLIGSTYSRARRFTHTLPCTGSSYTSKWQAALVLVFLLRVP</sequence>
<dbReference type="FunFam" id="1.20.120.1920:FF:000003">
    <property type="entry name" value="Ubiquitin-associated/translation elongation factor EF1B protein"/>
    <property type="match status" value="1"/>
</dbReference>
<dbReference type="InterPro" id="IPR038870">
    <property type="entry name" value="UBAP1"/>
</dbReference>
<feature type="compositionally biased region" description="Basic and acidic residues" evidence="1">
    <location>
        <begin position="1"/>
        <end position="12"/>
    </location>
</feature>
<dbReference type="EMBL" id="JAAALK010000082">
    <property type="protein sequence ID" value="KAG8088367.1"/>
    <property type="molecule type" value="Genomic_DNA"/>
</dbReference>
<dbReference type="PANTHER" id="PTHR15960">
    <property type="entry name" value="LD44032P"/>
    <property type="match status" value="1"/>
</dbReference>
<dbReference type="GO" id="GO:0043130">
    <property type="term" value="F:ubiquitin binding"/>
    <property type="evidence" value="ECO:0007669"/>
    <property type="project" value="InterPro"/>
</dbReference>
<organism evidence="2 3">
    <name type="scientific">Zizania palustris</name>
    <name type="common">Northern wild rice</name>
    <dbReference type="NCBI Taxonomy" id="103762"/>
    <lineage>
        <taxon>Eukaryota</taxon>
        <taxon>Viridiplantae</taxon>
        <taxon>Streptophyta</taxon>
        <taxon>Embryophyta</taxon>
        <taxon>Tracheophyta</taxon>
        <taxon>Spermatophyta</taxon>
        <taxon>Magnoliopsida</taxon>
        <taxon>Liliopsida</taxon>
        <taxon>Poales</taxon>
        <taxon>Poaceae</taxon>
        <taxon>BOP clade</taxon>
        <taxon>Oryzoideae</taxon>
        <taxon>Oryzeae</taxon>
        <taxon>Zizaniinae</taxon>
        <taxon>Zizania</taxon>
    </lineage>
</organism>
<dbReference type="Proteomes" id="UP000729402">
    <property type="component" value="Unassembled WGS sequence"/>
</dbReference>
<feature type="region of interest" description="Disordered" evidence="1">
    <location>
        <begin position="116"/>
        <end position="153"/>
    </location>
</feature>
<proteinExistence type="predicted"/>
<accession>A0A8J5WH89</accession>
<protein>
    <submittedName>
        <fullName evidence="2">Uncharacterized protein</fullName>
    </submittedName>
</protein>
<evidence type="ECO:0000256" key="1">
    <source>
        <dbReference type="SAM" id="MobiDB-lite"/>
    </source>
</evidence>
<dbReference type="GO" id="GO:0000813">
    <property type="term" value="C:ESCRT I complex"/>
    <property type="evidence" value="ECO:0007669"/>
    <property type="project" value="InterPro"/>
</dbReference>
<dbReference type="GO" id="GO:0043162">
    <property type="term" value="P:ubiquitin-dependent protein catabolic process via the multivesicular body sorting pathway"/>
    <property type="evidence" value="ECO:0007669"/>
    <property type="project" value="InterPro"/>
</dbReference>
<dbReference type="PANTHER" id="PTHR15960:SF5">
    <property type="entry name" value="LD44032P"/>
    <property type="match status" value="1"/>
</dbReference>
<reference evidence="2" key="1">
    <citation type="journal article" date="2021" name="bioRxiv">
        <title>Whole Genome Assembly and Annotation of Northern Wild Rice, Zizania palustris L., Supports a Whole Genome Duplication in the Zizania Genus.</title>
        <authorList>
            <person name="Haas M."/>
            <person name="Kono T."/>
            <person name="Macchietto M."/>
            <person name="Millas R."/>
            <person name="McGilp L."/>
            <person name="Shao M."/>
            <person name="Duquette J."/>
            <person name="Hirsch C.N."/>
            <person name="Kimball J."/>
        </authorList>
    </citation>
    <scope>NUCLEOTIDE SEQUENCE</scope>
    <source>
        <tissue evidence="2">Fresh leaf tissue</tissue>
    </source>
</reference>
<evidence type="ECO:0000313" key="2">
    <source>
        <dbReference type="EMBL" id="KAG8088367.1"/>
    </source>
</evidence>
<feature type="region of interest" description="Disordered" evidence="1">
    <location>
        <begin position="1"/>
        <end position="24"/>
    </location>
</feature>
<name>A0A8J5WH89_ZIZPA</name>
<dbReference type="CDD" id="cd14316">
    <property type="entry name" value="UBA2_UBAP1_like"/>
    <property type="match status" value="1"/>
</dbReference>
<gene>
    <name evidence="2" type="ORF">GUJ93_ZPchr0010g10512</name>
</gene>
<feature type="compositionally biased region" description="Pro residues" evidence="1">
    <location>
        <begin position="117"/>
        <end position="126"/>
    </location>
</feature>